<dbReference type="Pfam" id="PF07859">
    <property type="entry name" value="Abhydrolase_3"/>
    <property type="match status" value="1"/>
</dbReference>
<evidence type="ECO:0000256" key="2">
    <source>
        <dbReference type="SAM" id="MobiDB-lite"/>
    </source>
</evidence>
<dbReference type="EMBL" id="JAGEOJ010000024">
    <property type="protein sequence ID" value="MBO2454148.1"/>
    <property type="molecule type" value="Genomic_DNA"/>
</dbReference>
<dbReference type="InterPro" id="IPR029058">
    <property type="entry name" value="AB_hydrolase_fold"/>
</dbReference>
<keyword evidence="1 4" id="KW-0378">Hydrolase</keyword>
<accession>A0A939T8H6</accession>
<protein>
    <submittedName>
        <fullName evidence="4">Alpha/beta hydrolase</fullName>
    </submittedName>
</protein>
<organism evidence="4 5">
    <name type="scientific">Actinomadura barringtoniae</name>
    <dbReference type="NCBI Taxonomy" id="1427535"/>
    <lineage>
        <taxon>Bacteria</taxon>
        <taxon>Bacillati</taxon>
        <taxon>Actinomycetota</taxon>
        <taxon>Actinomycetes</taxon>
        <taxon>Streptosporangiales</taxon>
        <taxon>Thermomonosporaceae</taxon>
        <taxon>Actinomadura</taxon>
    </lineage>
</organism>
<evidence type="ECO:0000313" key="5">
    <source>
        <dbReference type="Proteomes" id="UP000669179"/>
    </source>
</evidence>
<dbReference type="RefSeq" id="WP_208262305.1">
    <property type="nucleotide sequence ID" value="NZ_JAGEOJ010000024.1"/>
</dbReference>
<sequence>MEIDGVITTGEDVADETREFNRSLAELLASIPAPYEVDDPPATRAARARGDGPFPAPVRLPEGNDSAVPGRSGDIPVRIFRPSQARGVYLHIHGGGWTLGAVDGQDPMLWQLAQSAGVAVVSVDYRLAPEHPYPAGPDDCEDVARWLIAEAQAEFGTDRLVIGGESAGGHLSATTLLRLGEDARHFSAAQLTFGVFDLGLSPSQRYADELLVIPTATMLWFYKQFLPDRDREECRDPAYSPLYADLRGMPPARFVVGSADPLLDDSLFMAARWRAAGNAAELEIVAEAVHGFTAYPLTISKRELDKQAEFIGRAVGR</sequence>
<dbReference type="InterPro" id="IPR050300">
    <property type="entry name" value="GDXG_lipolytic_enzyme"/>
</dbReference>
<feature type="region of interest" description="Disordered" evidence="2">
    <location>
        <begin position="35"/>
        <end position="68"/>
    </location>
</feature>
<dbReference type="Proteomes" id="UP000669179">
    <property type="component" value="Unassembled WGS sequence"/>
</dbReference>
<dbReference type="InterPro" id="IPR013094">
    <property type="entry name" value="AB_hydrolase_3"/>
</dbReference>
<dbReference type="AlphaFoldDB" id="A0A939T8H6"/>
<dbReference type="Gene3D" id="3.40.50.1820">
    <property type="entry name" value="alpha/beta hydrolase"/>
    <property type="match status" value="1"/>
</dbReference>
<evidence type="ECO:0000256" key="1">
    <source>
        <dbReference type="ARBA" id="ARBA00022801"/>
    </source>
</evidence>
<gene>
    <name evidence="4" type="ORF">J4573_44170</name>
</gene>
<dbReference type="SUPFAM" id="SSF53474">
    <property type="entry name" value="alpha/beta-Hydrolases"/>
    <property type="match status" value="1"/>
</dbReference>
<proteinExistence type="predicted"/>
<comment type="caution">
    <text evidence="4">The sequence shown here is derived from an EMBL/GenBank/DDBJ whole genome shotgun (WGS) entry which is preliminary data.</text>
</comment>
<evidence type="ECO:0000259" key="3">
    <source>
        <dbReference type="Pfam" id="PF07859"/>
    </source>
</evidence>
<name>A0A939T8H6_9ACTN</name>
<keyword evidence="5" id="KW-1185">Reference proteome</keyword>
<dbReference type="PANTHER" id="PTHR48081">
    <property type="entry name" value="AB HYDROLASE SUPERFAMILY PROTEIN C4A8.06C"/>
    <property type="match status" value="1"/>
</dbReference>
<evidence type="ECO:0000313" key="4">
    <source>
        <dbReference type="EMBL" id="MBO2454148.1"/>
    </source>
</evidence>
<dbReference type="GO" id="GO:0016787">
    <property type="term" value="F:hydrolase activity"/>
    <property type="evidence" value="ECO:0007669"/>
    <property type="project" value="UniProtKB-KW"/>
</dbReference>
<reference evidence="4" key="1">
    <citation type="submission" date="2021-03" db="EMBL/GenBank/DDBJ databases">
        <authorList>
            <person name="Kanchanasin P."/>
            <person name="Saeng-In P."/>
            <person name="Phongsopitanun W."/>
            <person name="Yuki M."/>
            <person name="Kudo T."/>
            <person name="Ohkuma M."/>
            <person name="Tanasupawat S."/>
        </authorList>
    </citation>
    <scope>NUCLEOTIDE SEQUENCE</scope>
    <source>
        <strain evidence="4">GKU 128</strain>
    </source>
</reference>
<dbReference type="PANTHER" id="PTHR48081:SF8">
    <property type="entry name" value="ALPHA_BETA HYDROLASE FOLD-3 DOMAIN-CONTAINING PROTEIN-RELATED"/>
    <property type="match status" value="1"/>
</dbReference>
<feature type="domain" description="Alpha/beta hydrolase fold-3" evidence="3">
    <location>
        <begin position="90"/>
        <end position="293"/>
    </location>
</feature>